<dbReference type="EMBL" id="SHOA02000001">
    <property type="protein sequence ID" value="TDH73662.1"/>
    <property type="molecule type" value="Genomic_DNA"/>
</dbReference>
<protein>
    <submittedName>
        <fullName evidence="2">Uncharacterized protein</fullName>
    </submittedName>
</protein>
<organism evidence="2 3">
    <name type="scientific">Bremia lactucae</name>
    <name type="common">Lettuce downy mildew</name>
    <dbReference type="NCBI Taxonomy" id="4779"/>
    <lineage>
        <taxon>Eukaryota</taxon>
        <taxon>Sar</taxon>
        <taxon>Stramenopiles</taxon>
        <taxon>Oomycota</taxon>
        <taxon>Peronosporomycetes</taxon>
        <taxon>Peronosporales</taxon>
        <taxon>Peronosporaceae</taxon>
        <taxon>Bremia</taxon>
    </lineage>
</organism>
<feature type="compositionally biased region" description="Polar residues" evidence="1">
    <location>
        <begin position="257"/>
        <end position="274"/>
    </location>
</feature>
<name>A0A976NZW9_BRELC</name>
<dbReference type="KEGG" id="blac:94352135"/>
<dbReference type="OrthoDB" id="71118at2759"/>
<keyword evidence="3" id="KW-1185">Reference proteome</keyword>
<evidence type="ECO:0000256" key="1">
    <source>
        <dbReference type="SAM" id="MobiDB-lite"/>
    </source>
</evidence>
<reference evidence="2 3" key="1">
    <citation type="journal article" date="2021" name="Genome Biol.">
        <title>AFLAP: assembly-free linkage analysis pipeline using k-mers from genome sequencing data.</title>
        <authorList>
            <person name="Fletcher K."/>
            <person name="Zhang L."/>
            <person name="Gil J."/>
            <person name="Han R."/>
            <person name="Cavanaugh K."/>
            <person name="Michelmore R."/>
        </authorList>
    </citation>
    <scope>NUCLEOTIDE SEQUENCE [LARGE SCALE GENOMIC DNA]</scope>
    <source>
        <strain evidence="2 3">SF5</strain>
    </source>
</reference>
<evidence type="ECO:0000313" key="3">
    <source>
        <dbReference type="Proteomes" id="UP000294530"/>
    </source>
</evidence>
<dbReference type="RefSeq" id="XP_067823160.1">
    <property type="nucleotide sequence ID" value="XM_067966464.1"/>
</dbReference>
<feature type="compositionally biased region" description="Basic and acidic residues" evidence="1">
    <location>
        <begin position="241"/>
        <end position="256"/>
    </location>
</feature>
<accession>A0A976NZW9</accession>
<feature type="region of interest" description="Disordered" evidence="1">
    <location>
        <begin position="241"/>
        <end position="274"/>
    </location>
</feature>
<sequence>MEQGLLSSSSKQRAFVQLISSEPSLLNRLDDNFIKSIISLSPAKKRDDMRLDQLTRGYKDGNNRKKSLRLYLENELCGDNQPQLVSPKHLCKAKTVSSMNADAVLLSPSSTATALAAAAQSFQNGWTNQSDVSSKAHKTCGNPIHGFQLDMKLQQDHVRRVDVKRKILRKFDSPRDNSISTGAYESNQHQIGNTCLASMPRSCDSVNYTIDCNESVDAVNSTKSSTFNGTSLTSYTMLDNLRYDSPDSRRTKDLKNRINQSNGDSENCESSNNL</sequence>
<dbReference type="GeneID" id="94352135"/>
<dbReference type="Proteomes" id="UP000294530">
    <property type="component" value="Unassembled WGS sequence"/>
</dbReference>
<comment type="caution">
    <text evidence="2">The sequence shown here is derived from an EMBL/GenBank/DDBJ whole genome shotgun (WGS) entry which is preliminary data.</text>
</comment>
<evidence type="ECO:0000313" key="2">
    <source>
        <dbReference type="EMBL" id="TDH73662.1"/>
    </source>
</evidence>
<proteinExistence type="predicted"/>
<dbReference type="AlphaFoldDB" id="A0A976NZW9"/>
<gene>
    <name evidence="2" type="ORF">CCR75_008412</name>
</gene>